<protein>
    <submittedName>
        <fullName evidence="1">Uncharacterized protein</fullName>
    </submittedName>
</protein>
<name>A0A8S3D6S8_9BILA</name>
<sequence>SPEDLLYPFDRQFWYQNYKDLLRSRPIDPHSITYEESIPESNNLQPFQGIAV</sequence>
<dbReference type="Proteomes" id="UP000676336">
    <property type="component" value="Unassembled WGS sequence"/>
</dbReference>
<comment type="caution">
    <text evidence="1">The sequence shown here is derived from an EMBL/GenBank/DDBJ whole genome shotgun (WGS) entry which is preliminary data.</text>
</comment>
<proteinExistence type="predicted"/>
<gene>
    <name evidence="1" type="ORF">SMN809_LOCUS55356</name>
</gene>
<feature type="non-terminal residue" evidence="1">
    <location>
        <position position="1"/>
    </location>
</feature>
<dbReference type="AlphaFoldDB" id="A0A8S3D6S8"/>
<dbReference type="EMBL" id="CAJOBI010195318">
    <property type="protein sequence ID" value="CAF4974479.1"/>
    <property type="molecule type" value="Genomic_DNA"/>
</dbReference>
<evidence type="ECO:0000313" key="1">
    <source>
        <dbReference type="EMBL" id="CAF4974479.1"/>
    </source>
</evidence>
<organism evidence="1 2">
    <name type="scientific">Rotaria magnacalcarata</name>
    <dbReference type="NCBI Taxonomy" id="392030"/>
    <lineage>
        <taxon>Eukaryota</taxon>
        <taxon>Metazoa</taxon>
        <taxon>Spiralia</taxon>
        <taxon>Gnathifera</taxon>
        <taxon>Rotifera</taxon>
        <taxon>Eurotatoria</taxon>
        <taxon>Bdelloidea</taxon>
        <taxon>Philodinida</taxon>
        <taxon>Philodinidae</taxon>
        <taxon>Rotaria</taxon>
    </lineage>
</organism>
<accession>A0A8S3D6S8</accession>
<reference evidence="1" key="1">
    <citation type="submission" date="2021-02" db="EMBL/GenBank/DDBJ databases">
        <authorList>
            <person name="Nowell W R."/>
        </authorList>
    </citation>
    <scope>NUCLEOTIDE SEQUENCE</scope>
</reference>
<evidence type="ECO:0000313" key="2">
    <source>
        <dbReference type="Proteomes" id="UP000676336"/>
    </source>
</evidence>